<organism evidence="1 2">
    <name type="scientific">Marinobacter albus</name>
    <dbReference type="NCBI Taxonomy" id="3030833"/>
    <lineage>
        <taxon>Bacteria</taxon>
        <taxon>Pseudomonadati</taxon>
        <taxon>Pseudomonadota</taxon>
        <taxon>Gammaproteobacteria</taxon>
        <taxon>Pseudomonadales</taxon>
        <taxon>Marinobacteraceae</taxon>
        <taxon>Marinobacter</taxon>
    </lineage>
</organism>
<name>A0ABT7HAM3_9GAMM</name>
<evidence type="ECO:0008006" key="3">
    <source>
        <dbReference type="Google" id="ProtNLM"/>
    </source>
</evidence>
<accession>A0ABT7HAM3</accession>
<dbReference type="RefSeq" id="WP_219866456.1">
    <property type="nucleotide sequence ID" value="NZ_JASSQD010000001.1"/>
</dbReference>
<proteinExistence type="predicted"/>
<comment type="caution">
    <text evidence="1">The sequence shown here is derived from an EMBL/GenBank/DDBJ whole genome shotgun (WGS) entry which is preliminary data.</text>
</comment>
<dbReference type="EMBL" id="JASSQD010000001">
    <property type="protein sequence ID" value="MDK9557082.1"/>
    <property type="molecule type" value="Genomic_DNA"/>
</dbReference>
<gene>
    <name evidence="1" type="ORF">QQF73_05535</name>
</gene>
<evidence type="ECO:0000313" key="1">
    <source>
        <dbReference type="EMBL" id="MDK9557082.1"/>
    </source>
</evidence>
<evidence type="ECO:0000313" key="2">
    <source>
        <dbReference type="Proteomes" id="UP001223547"/>
    </source>
</evidence>
<keyword evidence="2" id="KW-1185">Reference proteome</keyword>
<sequence length="85" mass="9405">MATPNAHSVAVHWSVQDMLTEYLTSGRLAEVVYRDSAGQVCVVHDVIRDLFRRAGQDFILLGRGNLVGIDHVITLDGQLLSVSHY</sequence>
<dbReference type="Proteomes" id="UP001223547">
    <property type="component" value="Unassembled WGS sequence"/>
</dbReference>
<reference evidence="1 2" key="1">
    <citation type="submission" date="2023-05" db="EMBL/GenBank/DDBJ databases">
        <title>Marinobacter albus sp. nov., a marine bacterium isolated from sand in a coastal intertidal zone of huludao.</title>
        <authorList>
            <person name="Deng T."/>
        </authorList>
    </citation>
    <scope>NUCLEOTIDE SEQUENCE [LARGE SCALE GENOMIC DNA]</scope>
    <source>
        <strain evidence="1 2">M216</strain>
    </source>
</reference>
<protein>
    <recommendedName>
        <fullName evidence="3">Rho-binding antiterminator</fullName>
    </recommendedName>
</protein>